<evidence type="ECO:0000256" key="2">
    <source>
        <dbReference type="ARBA" id="ARBA00006490"/>
    </source>
</evidence>
<dbReference type="GO" id="GO:0046872">
    <property type="term" value="F:metal ion binding"/>
    <property type="evidence" value="ECO:0007669"/>
    <property type="project" value="UniProtKB-KW"/>
</dbReference>
<evidence type="ECO:0000256" key="11">
    <source>
        <dbReference type="RuleBase" id="RU004504"/>
    </source>
</evidence>
<dbReference type="Pfam" id="PF00266">
    <property type="entry name" value="Aminotran_5"/>
    <property type="match status" value="1"/>
</dbReference>
<dbReference type="InterPro" id="IPR000192">
    <property type="entry name" value="Aminotrans_V_dom"/>
</dbReference>
<dbReference type="FunFam" id="3.40.640.10:FF:000084">
    <property type="entry name" value="IscS-like cysteine desulfurase"/>
    <property type="match status" value="1"/>
</dbReference>
<evidence type="ECO:0000313" key="14">
    <source>
        <dbReference type="Proteomes" id="UP000297714"/>
    </source>
</evidence>
<reference evidence="13 14" key="1">
    <citation type="submission" date="2019-04" db="EMBL/GenBank/DDBJ databases">
        <authorList>
            <person name="Poehlein A."/>
            <person name="Bengelsdorf F.R."/>
            <person name="Duerre P."/>
            <person name="Daniel R."/>
        </authorList>
    </citation>
    <scope>NUCLEOTIDE SEQUENCE [LARGE SCALE GENOMIC DNA]</scope>
    <source>
        <strain evidence="13 14">BS-1</strain>
    </source>
</reference>
<comment type="caution">
    <text evidence="13">The sequence shown here is derived from an EMBL/GenBank/DDBJ whole genome shotgun (WGS) entry which is preliminary data.</text>
</comment>
<dbReference type="GO" id="GO:0030170">
    <property type="term" value="F:pyridoxal phosphate binding"/>
    <property type="evidence" value="ECO:0007669"/>
    <property type="project" value="UniProtKB-UniRule"/>
</dbReference>
<dbReference type="Proteomes" id="UP000297714">
    <property type="component" value="Unassembled WGS sequence"/>
</dbReference>
<comment type="subunit">
    <text evidence="10">Homodimer. Forms a heterotetramer with IscU, interacts with other sulfur acceptors.</text>
</comment>
<evidence type="ECO:0000256" key="7">
    <source>
        <dbReference type="ARBA" id="ARBA00023004"/>
    </source>
</evidence>
<dbReference type="Gene3D" id="3.40.640.10">
    <property type="entry name" value="Type I PLP-dependent aspartate aminotransferase-like (Major domain)"/>
    <property type="match status" value="1"/>
</dbReference>
<comment type="pathway">
    <text evidence="10">Cofactor biosynthesis; iron-sulfur cluster biosynthesis.</text>
</comment>
<dbReference type="InterPro" id="IPR020578">
    <property type="entry name" value="Aminotrans_V_PyrdxlP_BS"/>
</dbReference>
<protein>
    <recommendedName>
        <fullName evidence="10">Cysteine desulfurase IscS</fullName>
        <ecNumber evidence="10">2.8.1.7</ecNumber>
    </recommendedName>
</protein>
<proteinExistence type="inferred from homology"/>
<evidence type="ECO:0000256" key="4">
    <source>
        <dbReference type="ARBA" id="ARBA00022679"/>
    </source>
</evidence>
<comment type="similarity">
    <text evidence="2 10">Belongs to the class-V pyridoxal-phosphate-dependent aminotransferase family. NifS/IscS subfamily.</text>
</comment>
<dbReference type="InterPro" id="IPR015424">
    <property type="entry name" value="PyrdxlP-dep_Trfase"/>
</dbReference>
<evidence type="ECO:0000256" key="3">
    <source>
        <dbReference type="ARBA" id="ARBA00022490"/>
    </source>
</evidence>
<dbReference type="Gene3D" id="3.90.1150.10">
    <property type="entry name" value="Aspartate Aminotransferase, domain 1"/>
    <property type="match status" value="1"/>
</dbReference>
<feature type="binding site" evidence="10">
    <location>
        <position position="239"/>
    </location>
    <ligand>
        <name>pyridoxal 5'-phosphate</name>
        <dbReference type="ChEBI" id="CHEBI:597326"/>
    </ligand>
</feature>
<accession>A0A4Z0YGA1</accession>
<evidence type="ECO:0000256" key="5">
    <source>
        <dbReference type="ARBA" id="ARBA00022723"/>
    </source>
</evidence>
<comment type="catalytic activity">
    <reaction evidence="9 10">
        <text>(sulfur carrier)-H + L-cysteine = (sulfur carrier)-SH + L-alanine</text>
        <dbReference type="Rhea" id="RHEA:43892"/>
        <dbReference type="Rhea" id="RHEA-COMP:14737"/>
        <dbReference type="Rhea" id="RHEA-COMP:14739"/>
        <dbReference type="ChEBI" id="CHEBI:29917"/>
        <dbReference type="ChEBI" id="CHEBI:35235"/>
        <dbReference type="ChEBI" id="CHEBI:57972"/>
        <dbReference type="ChEBI" id="CHEBI:64428"/>
        <dbReference type="EC" id="2.8.1.7"/>
    </reaction>
</comment>
<evidence type="ECO:0000259" key="12">
    <source>
        <dbReference type="Pfam" id="PF00266"/>
    </source>
</evidence>
<organism evidence="13 14">
    <name type="scientific">Caproiciproducens galactitolivorans</name>
    <dbReference type="NCBI Taxonomy" id="642589"/>
    <lineage>
        <taxon>Bacteria</taxon>
        <taxon>Bacillati</taxon>
        <taxon>Bacillota</taxon>
        <taxon>Clostridia</taxon>
        <taxon>Eubacteriales</taxon>
        <taxon>Acutalibacteraceae</taxon>
        <taxon>Caproiciproducens</taxon>
    </lineage>
</organism>
<dbReference type="NCBIfam" id="NF002806">
    <property type="entry name" value="PRK02948.1"/>
    <property type="match status" value="1"/>
</dbReference>
<dbReference type="InterPro" id="IPR010240">
    <property type="entry name" value="Cys_deSase_IscS"/>
</dbReference>
<dbReference type="NCBIfam" id="TIGR03402">
    <property type="entry name" value="FeS_nifS"/>
    <property type="match status" value="1"/>
</dbReference>
<dbReference type="UniPathway" id="UPA00266"/>
<comment type="function">
    <text evidence="10">Master enzyme that delivers sulfur to a number of partners involved in Fe-S cluster assembly, tRNA modification or cofactor biosynthesis. Catalyzes the removal of elemental sulfur atoms from cysteine to produce alanine. Functions as a sulfur delivery protein for Fe-S cluster synthesis onto IscU, an Fe-S scaffold assembly protein, as well as other S acceptor proteins.</text>
</comment>
<evidence type="ECO:0000256" key="8">
    <source>
        <dbReference type="ARBA" id="ARBA00023014"/>
    </source>
</evidence>
<keyword evidence="5 10" id="KW-0479">Metal-binding</keyword>
<dbReference type="PANTHER" id="PTHR11601:SF34">
    <property type="entry name" value="CYSTEINE DESULFURASE"/>
    <property type="match status" value="1"/>
</dbReference>
<name>A0A4Z0YGA1_9FIRM</name>
<feature type="binding site" evidence="10">
    <location>
        <position position="153"/>
    </location>
    <ligand>
        <name>pyridoxal 5'-phosphate</name>
        <dbReference type="ChEBI" id="CHEBI:597326"/>
    </ligand>
</feature>
<feature type="binding site" evidence="10">
    <location>
        <begin position="72"/>
        <end position="73"/>
    </location>
    <ligand>
        <name>pyridoxal 5'-phosphate</name>
        <dbReference type="ChEBI" id="CHEBI:597326"/>
    </ligand>
</feature>
<comment type="cofactor">
    <cofactor evidence="1 10 11">
        <name>pyridoxal 5'-phosphate</name>
        <dbReference type="ChEBI" id="CHEBI:597326"/>
    </cofactor>
</comment>
<dbReference type="GO" id="GO:0044571">
    <property type="term" value="P:[2Fe-2S] cluster assembly"/>
    <property type="evidence" value="ECO:0007669"/>
    <property type="project" value="UniProtKB-UniRule"/>
</dbReference>
<dbReference type="HAMAP" id="MF_00331">
    <property type="entry name" value="Cys_desulf_IscS"/>
    <property type="match status" value="1"/>
</dbReference>
<evidence type="ECO:0000313" key="13">
    <source>
        <dbReference type="EMBL" id="TGJ77920.1"/>
    </source>
</evidence>
<feature type="binding site" evidence="10">
    <location>
        <position position="181"/>
    </location>
    <ligand>
        <name>pyridoxal 5'-phosphate</name>
        <dbReference type="ChEBI" id="CHEBI:597326"/>
    </ligand>
</feature>
<dbReference type="GO" id="GO:0006520">
    <property type="term" value="P:amino acid metabolic process"/>
    <property type="evidence" value="ECO:0007669"/>
    <property type="project" value="InterPro"/>
</dbReference>
<keyword evidence="8 10" id="KW-0411">Iron-sulfur</keyword>
<dbReference type="GO" id="GO:1990221">
    <property type="term" value="C:L-cysteine desulfurase complex"/>
    <property type="evidence" value="ECO:0007669"/>
    <property type="project" value="UniProtKB-ARBA"/>
</dbReference>
<feature type="active site" description="Cysteine persulfide intermediate" evidence="10">
    <location>
        <position position="326"/>
    </location>
</feature>
<sequence>MGRFVYADNAATTPVSKAVLEAMEPFYTQYYGNPSSLYSVGRAAKKPLELAREKVAQCLGAKPNEIYFTSGGSEGDNWAIKGVAHEQSKKGKKHIITSKFEHHAVLHSCEALEREGFEVTYLDVHENGLVRPEELEAAIREDTALVTIMYANNEIGTIQPIPEIGAICKKHGVIFHTDAVQAVGHVHINVKEQNIDILSLSAHKFHGPKGIGAIYIRSGIRCPNLIDGGAQERGRRAGTENVASIVGMSVALEEACKNIDANAQRLSKMRDRLIDGLLKIERSRVNGDRVKRLPGNVNMCFEGIEGESLLLSLDLQGICVSSGSACTSGSLDPSHVLLAIGLPHEIAHGSLRITLSDQNTEEDIDYILEVLPPIIERLRSMSPLWEEIVKGQKKFA</sequence>
<evidence type="ECO:0000256" key="9">
    <source>
        <dbReference type="ARBA" id="ARBA00050776"/>
    </source>
</evidence>
<evidence type="ECO:0000256" key="6">
    <source>
        <dbReference type="ARBA" id="ARBA00022898"/>
    </source>
</evidence>
<dbReference type="Gene3D" id="1.10.260.50">
    <property type="match status" value="1"/>
</dbReference>
<dbReference type="InterPro" id="IPR015421">
    <property type="entry name" value="PyrdxlP-dep_Trfase_major"/>
</dbReference>
<dbReference type="PIRSF" id="PIRSF005572">
    <property type="entry name" value="NifS"/>
    <property type="match status" value="1"/>
</dbReference>
<feature type="modified residue" description="N6-(pyridoxal phosphate)lysine" evidence="10">
    <location>
        <position position="204"/>
    </location>
</feature>
<dbReference type="PANTHER" id="PTHR11601">
    <property type="entry name" value="CYSTEINE DESULFURYLASE FAMILY MEMBER"/>
    <property type="match status" value="1"/>
</dbReference>
<feature type="binding site" description="via persulfide group" evidence="10">
    <location>
        <position position="326"/>
    </location>
    <ligand>
        <name>[2Fe-2S] cluster</name>
        <dbReference type="ChEBI" id="CHEBI:190135"/>
        <note>ligand shared with IscU</note>
    </ligand>
</feature>
<dbReference type="InterPro" id="IPR016454">
    <property type="entry name" value="Cysteine_dSase"/>
</dbReference>
<dbReference type="GO" id="GO:0051537">
    <property type="term" value="F:2 iron, 2 sulfur cluster binding"/>
    <property type="evidence" value="ECO:0007669"/>
    <property type="project" value="UniProtKB-UniRule"/>
</dbReference>
<keyword evidence="3 10" id="KW-0963">Cytoplasm</keyword>
<dbReference type="OrthoDB" id="9808002at2"/>
<comment type="subcellular location">
    <subcellularLocation>
        <location evidence="10">Cytoplasm</location>
    </subcellularLocation>
</comment>
<dbReference type="PROSITE" id="PS00595">
    <property type="entry name" value="AA_TRANSFER_CLASS_5"/>
    <property type="match status" value="1"/>
</dbReference>
<dbReference type="RefSeq" id="WP_135657011.1">
    <property type="nucleotide sequence ID" value="NZ_SRMQ01000001.1"/>
</dbReference>
<keyword evidence="7 10" id="KW-0408">Iron</keyword>
<keyword evidence="14" id="KW-1185">Reference proteome</keyword>
<keyword evidence="4 10" id="KW-0808">Transferase</keyword>
<dbReference type="SUPFAM" id="SSF53383">
    <property type="entry name" value="PLP-dependent transferases"/>
    <property type="match status" value="1"/>
</dbReference>
<keyword evidence="6 10" id="KW-0663">Pyridoxal phosphate</keyword>
<dbReference type="AlphaFoldDB" id="A0A4Z0YGA1"/>
<gene>
    <name evidence="13" type="primary">iscS_1</name>
    <name evidence="10" type="synonym">iscS</name>
    <name evidence="13" type="ORF">CAGA_03290</name>
</gene>
<evidence type="ECO:0000256" key="10">
    <source>
        <dbReference type="HAMAP-Rule" id="MF_00331"/>
    </source>
</evidence>
<feature type="domain" description="Aminotransferase class V" evidence="12">
    <location>
        <begin position="5"/>
        <end position="366"/>
    </location>
</feature>
<feature type="binding site" evidence="10">
    <location>
        <begin position="201"/>
        <end position="203"/>
    </location>
    <ligand>
        <name>pyridoxal 5'-phosphate</name>
        <dbReference type="ChEBI" id="CHEBI:597326"/>
    </ligand>
</feature>
<evidence type="ECO:0000256" key="1">
    <source>
        <dbReference type="ARBA" id="ARBA00001933"/>
    </source>
</evidence>
<dbReference type="InterPro" id="IPR015422">
    <property type="entry name" value="PyrdxlP-dep_Trfase_small"/>
</dbReference>
<dbReference type="InterPro" id="IPR017772">
    <property type="entry name" value="Cys_deSase_NifS_bac/arc"/>
</dbReference>
<dbReference type="EMBL" id="SRMQ01000001">
    <property type="protein sequence ID" value="TGJ77920.1"/>
    <property type="molecule type" value="Genomic_DNA"/>
</dbReference>
<dbReference type="EC" id="2.8.1.7" evidence="10"/>
<dbReference type="GO" id="GO:0031071">
    <property type="term" value="F:cysteine desulfurase activity"/>
    <property type="evidence" value="ECO:0007669"/>
    <property type="project" value="UniProtKB-UniRule"/>
</dbReference>
<keyword evidence="10" id="KW-0001">2Fe-2S</keyword>